<dbReference type="Proteomes" id="UP000031549">
    <property type="component" value="Unassembled WGS sequence"/>
</dbReference>
<proteinExistence type="predicted"/>
<reference evidence="1 2" key="1">
    <citation type="journal article" date="2015" name="Genome Announc.">
        <title>Draft Genome Sequence of Cyanobacterium Hassallia byssoidea Strain VB512170, Isolated from Monuments in India.</title>
        <authorList>
            <person name="Singh D."/>
            <person name="Chandrababunaidu M.M."/>
            <person name="Panda A."/>
            <person name="Sen D."/>
            <person name="Bhattacharyya S."/>
            <person name="Adhikary S.P."/>
            <person name="Tripathy S."/>
        </authorList>
    </citation>
    <scope>NUCLEOTIDE SEQUENCE [LARGE SCALE GENOMIC DNA]</scope>
    <source>
        <strain evidence="1 2">VB512170</strain>
    </source>
</reference>
<keyword evidence="2" id="KW-1185">Reference proteome</keyword>
<dbReference type="AlphaFoldDB" id="A0A846H2F6"/>
<evidence type="ECO:0000313" key="1">
    <source>
        <dbReference type="EMBL" id="NEU71652.1"/>
    </source>
</evidence>
<protein>
    <submittedName>
        <fullName evidence="1">Uncharacterized protein</fullName>
    </submittedName>
</protein>
<dbReference type="EMBL" id="JTCM02000004">
    <property type="protein sequence ID" value="NEU71652.1"/>
    <property type="molecule type" value="Genomic_DNA"/>
</dbReference>
<organism evidence="1 2">
    <name type="scientific">Hassallia byssoidea VB512170</name>
    <dbReference type="NCBI Taxonomy" id="1304833"/>
    <lineage>
        <taxon>Bacteria</taxon>
        <taxon>Bacillati</taxon>
        <taxon>Cyanobacteriota</taxon>
        <taxon>Cyanophyceae</taxon>
        <taxon>Nostocales</taxon>
        <taxon>Tolypothrichaceae</taxon>
        <taxon>Hassallia</taxon>
    </lineage>
</organism>
<dbReference type="RefSeq" id="WP_163518556.1">
    <property type="nucleotide sequence ID" value="NZ_JTCM02000004.1"/>
</dbReference>
<gene>
    <name evidence="1" type="ORF">PI95_003390</name>
</gene>
<evidence type="ECO:0000313" key="2">
    <source>
        <dbReference type="Proteomes" id="UP000031549"/>
    </source>
</evidence>
<name>A0A846H2F6_9CYAN</name>
<sequence>MGSGEWGMGRRGEWGMGNGEWELERLFPTPYSLLPTPYFCSAGKILC</sequence>
<comment type="caution">
    <text evidence="1">The sequence shown here is derived from an EMBL/GenBank/DDBJ whole genome shotgun (WGS) entry which is preliminary data.</text>
</comment>
<accession>A0A846H2F6</accession>